<evidence type="ECO:0000313" key="2">
    <source>
        <dbReference type="EMBL" id="BFG02857.1"/>
    </source>
</evidence>
<keyword evidence="1" id="KW-1133">Transmembrane helix</keyword>
<protein>
    <submittedName>
        <fullName evidence="2">Uncharacterized protein</fullName>
    </submittedName>
</protein>
<dbReference type="Proteomes" id="UP001500889">
    <property type="component" value="Chromosome A"/>
</dbReference>
<reference evidence="2 3" key="1">
    <citation type="submission" date="2024-02" db="EMBL/GenBank/DDBJ databases">
        <title>A chromosome-level genome assembly of Drosophila madeirensis, a fruit fly species endemic to Madeira island.</title>
        <authorList>
            <person name="Tomihara K."/>
            <person name="Llopart A."/>
            <person name="Yamamoto D."/>
        </authorList>
    </citation>
    <scope>NUCLEOTIDE SEQUENCE [LARGE SCALE GENOMIC DNA]</scope>
    <source>
        <strain evidence="2 3">RF1</strain>
    </source>
</reference>
<evidence type="ECO:0000256" key="1">
    <source>
        <dbReference type="SAM" id="Phobius"/>
    </source>
</evidence>
<dbReference type="EMBL" id="AP029266">
    <property type="protein sequence ID" value="BFG02857.1"/>
    <property type="molecule type" value="Genomic_DNA"/>
</dbReference>
<keyword evidence="1" id="KW-0472">Membrane</keyword>
<keyword evidence="1" id="KW-0812">Transmembrane</keyword>
<dbReference type="AlphaFoldDB" id="A0AAU9G5A9"/>
<gene>
    <name evidence="2" type="ORF">DMAD_02251</name>
</gene>
<evidence type="ECO:0000313" key="3">
    <source>
        <dbReference type="Proteomes" id="UP001500889"/>
    </source>
</evidence>
<feature type="transmembrane region" description="Helical" evidence="1">
    <location>
        <begin position="28"/>
        <end position="53"/>
    </location>
</feature>
<organism evidence="2 3">
    <name type="scientific">Drosophila madeirensis</name>
    <name type="common">Fruit fly</name>
    <dbReference type="NCBI Taxonomy" id="30013"/>
    <lineage>
        <taxon>Eukaryota</taxon>
        <taxon>Metazoa</taxon>
        <taxon>Ecdysozoa</taxon>
        <taxon>Arthropoda</taxon>
        <taxon>Hexapoda</taxon>
        <taxon>Insecta</taxon>
        <taxon>Pterygota</taxon>
        <taxon>Neoptera</taxon>
        <taxon>Endopterygota</taxon>
        <taxon>Diptera</taxon>
        <taxon>Brachycera</taxon>
        <taxon>Muscomorpha</taxon>
        <taxon>Ephydroidea</taxon>
        <taxon>Drosophilidae</taxon>
        <taxon>Drosophila</taxon>
        <taxon>Sophophora</taxon>
    </lineage>
</organism>
<accession>A0AAU9G5A9</accession>
<proteinExistence type="predicted"/>
<name>A0AAU9G5A9_DROMD</name>
<sequence>MTQPRAKSLAASLWHTLTQCPEEYLPLVWGYILGLSLCLLMQNCAQVFGVFYFKSFRNWRQRSFPDLSHTIVLRLRLLGNCIMIVTWGILLSGTIYTRPEYIRVWITIRGTICASNVLAKIAFTRRRFHPRDLKAHIFPLFNIFCANYLRICQERNQKRDAAVI</sequence>
<feature type="transmembrane region" description="Helical" evidence="1">
    <location>
        <begin position="102"/>
        <end position="123"/>
    </location>
</feature>
<keyword evidence="3" id="KW-1185">Reference proteome</keyword>
<feature type="transmembrane region" description="Helical" evidence="1">
    <location>
        <begin position="73"/>
        <end position="96"/>
    </location>
</feature>